<comment type="cofactor">
    <cofactor evidence="1">
        <name>[4Fe-4S] cluster</name>
        <dbReference type="ChEBI" id="CHEBI:49883"/>
    </cofactor>
</comment>
<dbReference type="FunFam" id="3.20.20.70:FF:000014">
    <property type="entry name" value="Probable dual-specificity RNA methyltransferase RlmN"/>
    <property type="match status" value="1"/>
</dbReference>
<evidence type="ECO:0000256" key="12">
    <source>
        <dbReference type="ARBA" id="ARBA00023014"/>
    </source>
</evidence>
<dbReference type="SFLD" id="SFLDS00029">
    <property type="entry name" value="Radical_SAM"/>
    <property type="match status" value="1"/>
</dbReference>
<proteinExistence type="inferred from homology"/>
<evidence type="ECO:0000256" key="3">
    <source>
        <dbReference type="ARBA" id="ARBA00022485"/>
    </source>
</evidence>
<dbReference type="InterPro" id="IPR004383">
    <property type="entry name" value="rRNA_lsu_MTrfase_RlmN/Cfr"/>
</dbReference>
<dbReference type="AlphaFoldDB" id="A0A644YC20"/>
<dbReference type="Gene3D" id="1.10.150.530">
    <property type="match status" value="1"/>
</dbReference>
<dbReference type="CDD" id="cd01335">
    <property type="entry name" value="Radical_SAM"/>
    <property type="match status" value="1"/>
</dbReference>
<comment type="caution">
    <text evidence="14">The sequence shown here is derived from an EMBL/GenBank/DDBJ whole genome shotgun (WGS) entry which is preliminary data.</text>
</comment>
<dbReference type="Gene3D" id="3.20.20.70">
    <property type="entry name" value="Aldolase class I"/>
    <property type="match status" value="1"/>
</dbReference>
<dbReference type="InterPro" id="IPR007197">
    <property type="entry name" value="rSAM"/>
</dbReference>
<dbReference type="PROSITE" id="PS51918">
    <property type="entry name" value="RADICAL_SAM"/>
    <property type="match status" value="1"/>
</dbReference>
<keyword evidence="7 14" id="KW-0808">Transferase</keyword>
<dbReference type="InterPro" id="IPR058240">
    <property type="entry name" value="rSAM_sf"/>
</dbReference>
<evidence type="ECO:0000256" key="9">
    <source>
        <dbReference type="ARBA" id="ARBA00022694"/>
    </source>
</evidence>
<keyword evidence="10" id="KW-0479">Metal-binding</keyword>
<evidence type="ECO:0000256" key="1">
    <source>
        <dbReference type="ARBA" id="ARBA00001966"/>
    </source>
</evidence>
<dbReference type="GO" id="GO:0030488">
    <property type="term" value="P:tRNA methylation"/>
    <property type="evidence" value="ECO:0007669"/>
    <property type="project" value="InterPro"/>
</dbReference>
<dbReference type="PANTHER" id="PTHR30544:SF5">
    <property type="entry name" value="RADICAL SAM CORE DOMAIN-CONTAINING PROTEIN"/>
    <property type="match status" value="1"/>
</dbReference>
<evidence type="ECO:0000313" key="14">
    <source>
        <dbReference type="EMBL" id="MPM24083.1"/>
    </source>
</evidence>
<feature type="domain" description="Radical SAM core" evidence="13">
    <location>
        <begin position="93"/>
        <end position="329"/>
    </location>
</feature>
<keyword evidence="6 14" id="KW-0489">Methyltransferase</keyword>
<keyword evidence="12" id="KW-0411">Iron-sulfur</keyword>
<dbReference type="GO" id="GO:0008173">
    <property type="term" value="F:RNA methyltransferase activity"/>
    <property type="evidence" value="ECO:0007669"/>
    <property type="project" value="InterPro"/>
</dbReference>
<keyword evidence="5" id="KW-0698">rRNA processing</keyword>
<gene>
    <name evidence="14" type="primary">rlmN_22</name>
    <name evidence="14" type="ORF">SDC9_70564</name>
</gene>
<dbReference type="PANTHER" id="PTHR30544">
    <property type="entry name" value="23S RRNA METHYLTRANSFERASE"/>
    <property type="match status" value="1"/>
</dbReference>
<dbReference type="InterPro" id="IPR048641">
    <property type="entry name" value="RlmN_N"/>
</dbReference>
<dbReference type="GO" id="GO:0005737">
    <property type="term" value="C:cytoplasm"/>
    <property type="evidence" value="ECO:0007669"/>
    <property type="project" value="UniProtKB-SubCell"/>
</dbReference>
<dbReference type="SFLD" id="SFLDF00275">
    <property type="entry name" value="adenosine_C2_methyltransferase"/>
    <property type="match status" value="1"/>
</dbReference>
<dbReference type="Pfam" id="PF21016">
    <property type="entry name" value="RlmN_N"/>
    <property type="match status" value="1"/>
</dbReference>
<keyword evidence="8" id="KW-0949">S-adenosyl-L-methionine</keyword>
<dbReference type="EC" id="2.1.1.192" evidence="14"/>
<dbReference type="InterPro" id="IPR027492">
    <property type="entry name" value="RNA_MTrfase_RlmN"/>
</dbReference>
<evidence type="ECO:0000256" key="6">
    <source>
        <dbReference type="ARBA" id="ARBA00022603"/>
    </source>
</evidence>
<dbReference type="HAMAP" id="MF_01849">
    <property type="entry name" value="RNA_methyltr_RlmN"/>
    <property type="match status" value="1"/>
</dbReference>
<dbReference type="Pfam" id="PF04055">
    <property type="entry name" value="Radical_SAM"/>
    <property type="match status" value="1"/>
</dbReference>
<reference evidence="14" key="1">
    <citation type="submission" date="2019-08" db="EMBL/GenBank/DDBJ databases">
        <authorList>
            <person name="Kucharzyk K."/>
            <person name="Murdoch R.W."/>
            <person name="Higgins S."/>
            <person name="Loffler F."/>
        </authorList>
    </citation>
    <scope>NUCLEOTIDE SEQUENCE</scope>
</reference>
<evidence type="ECO:0000256" key="2">
    <source>
        <dbReference type="ARBA" id="ARBA00004496"/>
    </source>
</evidence>
<evidence type="ECO:0000256" key="8">
    <source>
        <dbReference type="ARBA" id="ARBA00022691"/>
    </source>
</evidence>
<keyword evidence="11" id="KW-0408">Iron</keyword>
<dbReference type="GO" id="GO:0070475">
    <property type="term" value="P:rRNA base methylation"/>
    <property type="evidence" value="ECO:0007669"/>
    <property type="project" value="InterPro"/>
</dbReference>
<sequence>MYLADLTKDELVKLFTEWGEPKYRTAQAFEWLKKGARPEEMTNLPLPLREKLAEIPYGDVTIEQKFLSQKDGTVKYLFRLEDENLVEGVLMRYHYGNTLCLSTQVGCNMGCKFCASTLEGCVRNLRVGELLGQIHAVERDEPTPEPGHRNVTNLVLMGSGEPLDNYENVVAFLNFVTAQDGLRISARNISVSTCGIVPKIDSFIGDAPHVTLSISLHAHNDETRTSLMPINRAYPISELLAAARRYAEKTGRRVVFEYALIGGVNASLADADALASLLRGMLCHVNLIPLNPVPERGLAGVSRAEAQAFCDRLNDKKISATVRREMGTDIDGACGQLRRRIMHEIRGDN</sequence>
<evidence type="ECO:0000256" key="5">
    <source>
        <dbReference type="ARBA" id="ARBA00022552"/>
    </source>
</evidence>
<dbReference type="SFLD" id="SFLDG01062">
    <property type="entry name" value="methyltransferase_(Class_A)"/>
    <property type="match status" value="1"/>
</dbReference>
<evidence type="ECO:0000256" key="4">
    <source>
        <dbReference type="ARBA" id="ARBA00022490"/>
    </source>
</evidence>
<evidence type="ECO:0000256" key="11">
    <source>
        <dbReference type="ARBA" id="ARBA00023004"/>
    </source>
</evidence>
<evidence type="ECO:0000256" key="10">
    <source>
        <dbReference type="ARBA" id="ARBA00022723"/>
    </source>
</evidence>
<dbReference type="EMBL" id="VSSQ01004183">
    <property type="protein sequence ID" value="MPM24083.1"/>
    <property type="molecule type" value="Genomic_DNA"/>
</dbReference>
<dbReference type="InterPro" id="IPR013785">
    <property type="entry name" value="Aldolase_TIM"/>
</dbReference>
<dbReference type="PIRSF" id="PIRSF006004">
    <property type="entry name" value="CHP00048"/>
    <property type="match status" value="1"/>
</dbReference>
<comment type="subcellular location">
    <subcellularLocation>
        <location evidence="2">Cytoplasm</location>
    </subcellularLocation>
</comment>
<evidence type="ECO:0000259" key="13">
    <source>
        <dbReference type="PROSITE" id="PS51918"/>
    </source>
</evidence>
<keyword evidence="9" id="KW-0819">tRNA processing</keyword>
<dbReference type="GO" id="GO:0046872">
    <property type="term" value="F:metal ion binding"/>
    <property type="evidence" value="ECO:0007669"/>
    <property type="project" value="UniProtKB-KW"/>
</dbReference>
<dbReference type="InterPro" id="IPR040072">
    <property type="entry name" value="Methyltransferase_A"/>
</dbReference>
<evidence type="ECO:0000256" key="7">
    <source>
        <dbReference type="ARBA" id="ARBA00022679"/>
    </source>
</evidence>
<dbReference type="GO" id="GO:0051539">
    <property type="term" value="F:4 iron, 4 sulfur cluster binding"/>
    <property type="evidence" value="ECO:0007669"/>
    <property type="project" value="UniProtKB-KW"/>
</dbReference>
<dbReference type="NCBIfam" id="TIGR00048">
    <property type="entry name" value="rRNA_mod_RlmN"/>
    <property type="match status" value="1"/>
</dbReference>
<dbReference type="SUPFAM" id="SSF102114">
    <property type="entry name" value="Radical SAM enzymes"/>
    <property type="match status" value="1"/>
</dbReference>
<accession>A0A644YC20</accession>
<protein>
    <submittedName>
        <fullName evidence="14">Putative dual-specificity RNA methyltransferase RlmN</fullName>
        <ecNumber evidence="14">2.1.1.192</ecNumber>
    </submittedName>
</protein>
<organism evidence="14">
    <name type="scientific">bioreactor metagenome</name>
    <dbReference type="NCBI Taxonomy" id="1076179"/>
    <lineage>
        <taxon>unclassified sequences</taxon>
        <taxon>metagenomes</taxon>
        <taxon>ecological metagenomes</taxon>
    </lineage>
</organism>
<keyword evidence="4" id="KW-0963">Cytoplasm</keyword>
<name>A0A644YC20_9ZZZZ</name>
<keyword evidence="3" id="KW-0004">4Fe-4S</keyword>